<evidence type="ECO:0000313" key="3">
    <source>
        <dbReference type="Proteomes" id="UP000265341"/>
    </source>
</evidence>
<feature type="region of interest" description="Disordered" evidence="1">
    <location>
        <begin position="754"/>
        <end position="778"/>
    </location>
</feature>
<organism evidence="2 3">
    <name type="scientific">Calidithermus roseus</name>
    <dbReference type="NCBI Taxonomy" id="1644118"/>
    <lineage>
        <taxon>Bacteria</taxon>
        <taxon>Thermotogati</taxon>
        <taxon>Deinococcota</taxon>
        <taxon>Deinococci</taxon>
        <taxon>Thermales</taxon>
        <taxon>Thermaceae</taxon>
        <taxon>Calidithermus</taxon>
    </lineage>
</organism>
<name>A0A399EEJ9_9DEIN</name>
<proteinExistence type="predicted"/>
<protein>
    <recommendedName>
        <fullName evidence="4">Tetratricopeptide repeat protein</fullName>
    </recommendedName>
</protein>
<dbReference type="AlphaFoldDB" id="A0A399EEJ9"/>
<dbReference type="OrthoDB" id="29896at2"/>
<evidence type="ECO:0000256" key="1">
    <source>
        <dbReference type="SAM" id="MobiDB-lite"/>
    </source>
</evidence>
<dbReference type="RefSeq" id="WP_119280543.1">
    <property type="nucleotide sequence ID" value="NZ_QWLA01000125.1"/>
</dbReference>
<dbReference type="Gene3D" id="1.25.40.10">
    <property type="entry name" value="Tetratricopeptide repeat domain"/>
    <property type="match status" value="1"/>
</dbReference>
<sequence length="778" mass="86532">MVVLIGGEDQALAWFRQQCREGLRAVVVRGIPHAGEVAQANALACAVNASMKTNLLGKAATLEYHVAVLEHNRDLLPEMAILLLDAQHSFALVEKLGNTHYPVFAHFPQLDAVPQEILQARPQIQRLPSQEIPSAAVKLESPEKQLRHSIARREWLQAIVLLSEHPELLEPFLDPIGWGVQEDGLLEEAFGLLRSLPEPYSRQPSVLRWSLALAIDLGRQEELLETVQEVLRRAPDGKLGAFYALALHTLGNSRSLEVAEHALSLDRSPEVLSVVGYILQAKDTYKASLLLNEALEKAEAQGLSLVQGEAALGLSQCALLDGQLGRARQWLRWAARLLENGKINNTSLRLRVLNEESHLRVLMGDLAGLEDQLRAEIRYSQGYSPRIRNLLSSTLAELLIVQGRLEEAQEILLELWARIKQRNSFAMYAQPTVTCLLGLGNEALARKLAVEALTLNIHSFGAYALQAEIAVWMCQWTHSPAEAAPRLRAIAEQLETANLVPYAVPARCLEAACWWRLGDDAAAKFALSRVRNFLLEVDSSSMVLLGGPECARTIQKQWRKDTDELHLHFLGQSKVWFRNRLLPVTGKGLDVLAALSLNQEGLSSRGLTDAVYGEDAPEERTRSLVAHLRRLLPIERKPYRLPFHVEADFLTVQKLLDQHQTRKAIGLYQGPLLPESTAPLVEAERYRLETALTRAALELRDGEALLHLASRTRDDLNLWILAVEYLGTHDPRRALAQARRDQLAHELGVELSSTSTASPITAGGQGQLGEGKQKRYQN</sequence>
<comment type="caution">
    <text evidence="2">The sequence shown here is derived from an EMBL/GenBank/DDBJ whole genome shotgun (WGS) entry which is preliminary data.</text>
</comment>
<dbReference type="Proteomes" id="UP000265341">
    <property type="component" value="Unassembled WGS sequence"/>
</dbReference>
<evidence type="ECO:0008006" key="4">
    <source>
        <dbReference type="Google" id="ProtNLM"/>
    </source>
</evidence>
<reference evidence="2 3" key="1">
    <citation type="submission" date="2018-08" db="EMBL/GenBank/DDBJ databases">
        <title>Meiothermus roseus NBRC 110900 genome sequencing project.</title>
        <authorList>
            <person name="Da Costa M.S."/>
            <person name="Albuquerque L."/>
            <person name="Raposo P."/>
            <person name="Froufe H.J.C."/>
            <person name="Barroso C.S."/>
            <person name="Egas C."/>
        </authorList>
    </citation>
    <scope>NUCLEOTIDE SEQUENCE [LARGE SCALE GENOMIC DNA]</scope>
    <source>
        <strain evidence="2 3">NBRC 110900</strain>
    </source>
</reference>
<accession>A0A399EEJ9</accession>
<keyword evidence="3" id="KW-1185">Reference proteome</keyword>
<dbReference type="InterPro" id="IPR011990">
    <property type="entry name" value="TPR-like_helical_dom_sf"/>
</dbReference>
<dbReference type="EMBL" id="QWLA01000125">
    <property type="protein sequence ID" value="RIH81963.1"/>
    <property type="molecule type" value="Genomic_DNA"/>
</dbReference>
<evidence type="ECO:0000313" key="2">
    <source>
        <dbReference type="EMBL" id="RIH81963.1"/>
    </source>
</evidence>
<gene>
    <name evidence="2" type="ORF">Mrose_03496</name>
</gene>